<proteinExistence type="predicted"/>
<accession>A0ABT6VB30</accession>
<dbReference type="InterPro" id="IPR045829">
    <property type="entry name" value="PKD_6"/>
</dbReference>
<dbReference type="Pfam" id="PF19408">
    <property type="entry name" value="PKD_6"/>
    <property type="match status" value="8"/>
</dbReference>
<comment type="caution">
    <text evidence="4">The sequence shown here is derived from an EMBL/GenBank/DDBJ whole genome shotgun (WGS) entry which is preliminary data.</text>
</comment>
<reference evidence="4 5" key="1">
    <citation type="submission" date="2023-04" db="EMBL/GenBank/DDBJ databases">
        <title>Two novel species of Flavobacterium.</title>
        <authorList>
            <person name="Liu Q."/>
            <person name="Xin Y.-H."/>
        </authorList>
    </citation>
    <scope>NUCLEOTIDE SEQUENCE [LARGE SCALE GENOMIC DNA]</scope>
    <source>
        <strain evidence="4 5">LB1P51</strain>
    </source>
</reference>
<dbReference type="Pfam" id="PF13385">
    <property type="entry name" value="Laminin_G_3"/>
    <property type="match status" value="1"/>
</dbReference>
<dbReference type="InterPro" id="IPR026444">
    <property type="entry name" value="Secre_tail"/>
</dbReference>
<gene>
    <name evidence="4" type="ORF">QLS65_11170</name>
</gene>
<evidence type="ECO:0000259" key="3">
    <source>
        <dbReference type="PROSITE" id="PS50835"/>
    </source>
</evidence>
<dbReference type="Gene3D" id="2.60.40.10">
    <property type="entry name" value="Immunoglobulins"/>
    <property type="match status" value="4"/>
</dbReference>
<dbReference type="SMART" id="SM00409">
    <property type="entry name" value="IG"/>
    <property type="match status" value="3"/>
</dbReference>
<dbReference type="EMBL" id="JASCRZ010000005">
    <property type="protein sequence ID" value="MDI5895452.1"/>
    <property type="molecule type" value="Genomic_DNA"/>
</dbReference>
<dbReference type="Pfam" id="PF18962">
    <property type="entry name" value="Por_Secre_tail"/>
    <property type="match status" value="1"/>
</dbReference>
<dbReference type="SUPFAM" id="SSF48726">
    <property type="entry name" value="Immunoglobulin"/>
    <property type="match status" value="2"/>
</dbReference>
<organism evidence="4 5">
    <name type="scientific">Flavobacterium algoritolerans</name>
    <dbReference type="NCBI Taxonomy" id="3041254"/>
    <lineage>
        <taxon>Bacteria</taxon>
        <taxon>Pseudomonadati</taxon>
        <taxon>Bacteroidota</taxon>
        <taxon>Flavobacteriia</taxon>
        <taxon>Flavobacteriales</taxon>
        <taxon>Flavobacteriaceae</taxon>
        <taxon>Flavobacterium</taxon>
    </lineage>
</organism>
<keyword evidence="5" id="KW-1185">Reference proteome</keyword>
<evidence type="ECO:0000313" key="5">
    <source>
        <dbReference type="Proteomes" id="UP001243403"/>
    </source>
</evidence>
<keyword evidence="2" id="KW-1015">Disulfide bond</keyword>
<dbReference type="PROSITE" id="PS50835">
    <property type="entry name" value="IG_LIKE"/>
    <property type="match status" value="1"/>
</dbReference>
<feature type="domain" description="Ig-like" evidence="3">
    <location>
        <begin position="2276"/>
        <end position="2386"/>
    </location>
</feature>
<dbReference type="InterPro" id="IPR036179">
    <property type="entry name" value="Ig-like_dom_sf"/>
</dbReference>
<dbReference type="SMART" id="SM00560">
    <property type="entry name" value="LamGL"/>
    <property type="match status" value="1"/>
</dbReference>
<dbReference type="InterPro" id="IPR003599">
    <property type="entry name" value="Ig_sub"/>
</dbReference>
<dbReference type="NCBIfam" id="TIGR04183">
    <property type="entry name" value="Por_Secre_tail"/>
    <property type="match status" value="1"/>
</dbReference>
<evidence type="ECO:0000256" key="1">
    <source>
        <dbReference type="ARBA" id="ARBA00022729"/>
    </source>
</evidence>
<dbReference type="SUPFAM" id="SSF49373">
    <property type="entry name" value="Invasin/intimin cell-adhesion fragments"/>
    <property type="match status" value="1"/>
</dbReference>
<keyword evidence="1" id="KW-0732">Signal</keyword>
<dbReference type="InterPro" id="IPR007110">
    <property type="entry name" value="Ig-like_dom"/>
</dbReference>
<dbReference type="SUPFAM" id="SSF49899">
    <property type="entry name" value="Concanavalin A-like lectins/glucanases"/>
    <property type="match status" value="1"/>
</dbReference>
<dbReference type="InterPro" id="IPR008964">
    <property type="entry name" value="Invasin/intimin_cell_adhesion"/>
</dbReference>
<dbReference type="Gene3D" id="2.60.40.1080">
    <property type="match status" value="1"/>
</dbReference>
<dbReference type="InterPro" id="IPR013320">
    <property type="entry name" value="ConA-like_dom_sf"/>
</dbReference>
<dbReference type="Gene3D" id="2.60.120.200">
    <property type="match status" value="1"/>
</dbReference>
<dbReference type="InterPro" id="IPR013783">
    <property type="entry name" value="Ig-like_fold"/>
</dbReference>
<sequence length="4174" mass="421401">MTVTSNNACTPQTQTATYTVIVNPLPIAIAGGSQTICSNATATVSGASATNGTILWTENGAGNITAGATTLTPTYTPTAADAGTSVTLTMTVTSNNACAPQTQTATYTVIVNPLPTATAGGSQTICSNATATISGASATNGTILWTENGAGTITAGATTLTPTYTPTAADAGNSVTLTMTVTSNNACAPQIQTATYTILVNPLPTATAGGTQTICSTATATVSGASATNGTILWTENGAGNITAGATTLTPTYTPAAADAGTSVTLTMTVTSNNACAPQTQTATYTVFVNPLPIAIAGGSQTICSNATATVSGASATNGTIAWTENGAGTITAGATTLTPTYTPTAADAGTSFTLTMTVTSNNACAPQTQTATYTVIVNPLPTAIAGGTQTICSNATATISGASATNGTILWTENGAGTITAGATTLTPTYTPAASDAGTSVTLTMTVTSNNACAPQTQTATYTVIVNPLPTVSIAVNPGNNICAGTSVTFTATPVNGGATPSYQWKVNGINVGTNIPTFTSTSLMNTDKVTVVLTSSTACTSPVTSNLITMTVNDVVVPSVSISASATTICPGNSVTFSALVTNGGTTPSYQWMINGINTGTNSPSFSTSLLADGDIVTVRLTSNAICVSPITDISNSIPITVNPATPATPGVISGTSTVCPDITGLTYSVVAVTNATSYTWSIPTGWSITAGAGTNSITVTSGSAGQNGNISVTAGNSCGTSASASLAVTVSPATPATPGAITGTVTQCPALTGQIYSITAVPNTTTYTWTVPTGWSITAGAGTNSITVTSGNTGQNGNISVTATNSCGTSSARTLAVTVSPAGPAAPGVITGTGTQCPALTGQTYSIIAVANATTYNWTVPTGWSITAGTGTNSITVTSGSTGQNGTISVTATNSCGTSSASSLGVTVSPATPVTPGLIAGTPTVCPAIIGLTYSITAVTNATSYTWTVPTGWSITAGTGTNSITVTSGNTGQNGTISVTATNSCGTSSVRTLAVTVSPATPATPGAISGTVTQCPALTGQTYSIAAVANASSYTWTVPTGWTITGGTGTNSITVTSGTAGQNGTISVTATNSCGTSLANTLGVTVSPATPVTPGLIAGTSTVCPAIIGLTYSITAVPNATTYSWAVPTGWSITAGAGTNSITVTSGSTGQNGTISVTATNSCGTSLARTLAVTVSPAAPAMPGAISGSVEQCISRTGLVYSISAVANASSYTWTLPSGWNITSGTNTITITVSTSGTAVAGNITVTANNSCGTSGAQTFAVSVNTAIPATPPTPTSPQSTSICPVVTGLQYNIPVVANATDYTWSLPAGWIITAGAGTNSITVTASSTAVSGNISVRANNACGSSASSTNLPVTVGNFAFVDAGSDEVVCAAFPNVSLSPTTGGATGNNNVSWSSSNGGTFSPNATKWNATYTPGAAAIAAGTVTLTITSDDPSGSCAPVSDQIIITITPIASIASVTGSSTLCSSGTTTYTANSVVLSGGIGTWSSSNTAIATVNSTGIVTGIASGNCNIIYTITGGCGGTKTAFQSIIVNTAPTVNAGGTNVVCQSPSPSPITLSGATLGGGATTGAWSITSGGGLLSSTAQTATPATVTYTPAANFSGTVILTLTTNAPTACSPVSETRTVTVNATPTVNAGAADIVCQSATPSAITLTGATIGGGATTGAWSITSGGGSLSSTLQTANPATVTYTPASNFSGVVTLTLTTNAPTACSPVSTTRTITINAAPTVNAGSPDIVCQSPTPSAITLTGATVGGGATTGAWSITSGGGTLSSTLQTATPATVTYTPAANFSGTVTLTLTTNALTACSTISTTRTIIVNATPTVNAGGPNTVCQSGTPSAITLIGATVGGGGTTGAWSITTGGGLLSSTAQTATPATVTYTPVANFSGTVTLTLTTNAPTGCSVISATRTITINTAPTVNAGSPDIVCQSPTPSAITLSGASIGGGATTGAWSITSGGGSLSDTAQTTTPATVTYTPAANFSGTVTLTLTTNALSGCSAISAIKTITVNAAPTINAGGAVTVCQLAIPSAITLSGASIGGGATTGAWSITSGGGTLSSTAQTVNPAAITYTPAANFSGTVTLTLTTNALTSCTTVSATRTITVNEASTVSAGINQTICSNTTATMAGSFGGGASSATWSTSGTGTFNNNTPTAIYSPSATDINSGTVTLTYSTNDPAGPCTAITANIILTIKKVVAITNQPSNTSICASFPASLSVVAIGDGLTYQWYKGTAPTGTAIVNSANISGAQSASLNFNQASLSDDGSYYVVINGASPCAAVTSAQRTLNVDQAIIVSSQPVSQSLCNGSNVTFTVVADANGDPLSYQWRKNGSNIIGQTASTLTINSIASGDAANYDVVISGPAGYTCSSVQSAIATLMVTQIPTVSISYTGNPFCKNNTVAQPVTRTGTNAFTGGTYSYSVVSGGPTLSLDTSTGAITPSTSSAGTYTITYTTPVTGICAPVTATTTVTITPIPTATISYTGTPFCNSSSSAQAVNLSGTNAYTGGTYSAPSGLSINATTGAIIPSTSTAGTYTITYTGPATGGCAPASATTSVTITPIPTATISYTGTPFCNSLSSAQAVNLTGTNAYTGGTYSAPSGLSINTTTGAITPSTSTAGTYTVTYTGPTIGGCAPVSTTTSVTITPIPTASISYAGTPFCNSINSAQAVNLTGTNAYTGGTYSAPSGLTINATTGAITPSTSTPGTYTVTYRIPASGGCAIIAVTTSVTINPLPFATFNYGSATFCKSATNPLLTYTGGGVAGVFSATPAGLSINSSTGAINLAASTAGTYTVTNTIAASGGCVAVTHSQVITINPVTIGGSITGYFSATPTIISNLITACHLGSGTLTLSGFVGNIVRWEYTTNGGVTWVPIANISATNNFTNISQTTLYRAVLDSGACGLAYSAIAYVNVIPPNIKPDPVSASPSTLCLGSSSLFTSQSSYGTGQFLQGGDFQTGQLNTQDPRGWLVDGSPGGYTASANNTSSNHWAGTNPHPFPGGIIYDSGDPKFAIANGPLTTTLQTPIFNSLGLTTFSFGFDQAYKLLAGDRILIELSLNGGASYTVTLQDITGPAQSALFNTFANDNTSFDLQNYIGQTQLRVKFTFIGANTNSAWALDNFKFPDAPPNQTVEWTDEDGNIISTINTVNITPVSPGVQVYGVTTLINGCRSSGIDGTEFVTVNVNFAYAGKDLAIVAADCGNNTVTLNAYDNRLTAAQNIAKGAWDNNYVTDTAIGTGATGKWTIKSSTAISPCNTASFFPNDTDPNATFTGDAGTYVLTWTAAGCSDDVTVVLTDCSTINFDGTNDNITFKDNYDFTAPFSIEVWVKPNSVTGTQTIFSKRDSNNLATGYDLKLIGDKISFNWNGTGTVASNYGIGTSRWYHIAVTLSGTTYRLYIDGVEVKNASGSLPATNDFDCILGAMNKSGSQPISYFNGWMDELRIWNKALTPEQLHQIMNQEIKSNGATVAGVIVPVDVNGLSWTADLLGYYQMSSISCGYLNPTKGTAIGKLRNITSIQDQTAPIPYTSRVNGQDWSTDTTWTHFNVWDAPNSLGVDNSTPIDWNIVQISHNINSGNKDITVLGLLSTTGKLTMADPVVTNPIENNDGQGLWITLYLLLNGNIDLVGQSQLVQKRYSASQYDDSILDEASSGYIERDQQGQKNSFNYNYWSSPVSIQGGLNNSPYAIANILKDGTDSLIPNSINFDDGPFFADIVSSPIKISNRWLWSYNSQTLNSNTDLNDYHQWKYVGSTGLIKTGEAYTMKGTGGIAPITALQNYVFVGKPNSGTITLSLPYDQTYLVGNPYPSALDADEFIRDNLAARNALGKNVFNGALYFWDHFGLSNNHYLAEYEGGYATYTLMGGVAGIADSSLTGTGAGTKVPERYIPVAQGFFVDAYLDSDLSGTMIPTTVDGGNLIFKNSQRVFVKESAGNSLFMKTIGTTKSSAKGSDVETETRSKIRLGFDSSIGAHRQLLLGADSNTTAMFDIGYDAPMFDLSVNDMFWEINNIEYVIQAVTDFNENQVIPLGLTVGTEGKIKIKIDALENISGTTQIYIHDNITGIYHDIRTSDFTISLAAGEYRNRFSLRFTNKTLDVDENNLNDGLIVLYSNNYKVLIIQNKALDSNVNEVRLFNILGQAVANWDVKNENQTRIQIPIKSLSSGVYIVKLKTSKGDYSKKIIIK</sequence>
<name>A0ABT6VB30_9FLAO</name>
<protein>
    <submittedName>
        <fullName evidence="4">T9SS type A sorting domain-containing protein</fullName>
    </submittedName>
</protein>
<dbReference type="InterPro" id="IPR006558">
    <property type="entry name" value="LamG-like"/>
</dbReference>
<dbReference type="Pfam" id="PF13927">
    <property type="entry name" value="Ig_3"/>
    <property type="match status" value="1"/>
</dbReference>
<evidence type="ECO:0000313" key="4">
    <source>
        <dbReference type="EMBL" id="MDI5895452.1"/>
    </source>
</evidence>
<dbReference type="RefSeq" id="WP_282717712.1">
    <property type="nucleotide sequence ID" value="NZ_JASCRZ010000005.1"/>
</dbReference>
<dbReference type="Proteomes" id="UP001243403">
    <property type="component" value="Unassembled WGS sequence"/>
</dbReference>
<evidence type="ECO:0000256" key="2">
    <source>
        <dbReference type="ARBA" id="ARBA00023157"/>
    </source>
</evidence>